<evidence type="ECO:0000256" key="6">
    <source>
        <dbReference type="ARBA" id="ARBA00023128"/>
    </source>
</evidence>
<evidence type="ECO:0000256" key="3">
    <source>
        <dbReference type="ARBA" id="ARBA00022741"/>
    </source>
</evidence>
<sequence>MASIRYRLLRNTISKRRFTTDPNFKLICGLEVHTQLCTRNKLFSLSTNDPFASISKPNFHTSYFDIAVPGTKPKLNYECVLYALKLASALNSDINLNSQFDRKHYFYGDQPQGYQITQHYSPIAKGGYLEMFGDIDRIKDEKKRINITQLQLEQDTGMSHYITGDNGAQSMIDLNRSNVPLIELVTEPDFSHVDQVRAFIKKYQDLVRQLKISTGDLETGSMRVDVNVSINDYPRIELKNLPNTSSIVNAIKFEYQRQLKIIKSGQADQFLKHQETRGWDGAKTVKLRSKETTIDYRYMPDPELRLITLDADVIENVRKILPESSDVKIRSFLAEPFNLTVKDAKMLSISSQLSKLYNNEEVKQFFIETFHEYQKNAPNEVRSKLVVSWVLHELLGNLNKLNIPLKEFLQILPPTKYSELIVLVDNGDITSSSGKLLLFHVLKEFKDSNYIKKTEDVDFQGLIRQFDIGALSDMDKSKLEKECKTIIAEVDNPKLIESIKAGKTKAVKYLVGQGMRKFQGRVKAQELQRVFQDILNINDK</sequence>
<dbReference type="NCBIfam" id="TIGR00133">
    <property type="entry name" value="gatB"/>
    <property type="match status" value="1"/>
</dbReference>
<dbReference type="SUPFAM" id="SSF89095">
    <property type="entry name" value="GatB/YqeY motif"/>
    <property type="match status" value="2"/>
</dbReference>
<dbReference type="PANTHER" id="PTHR11659">
    <property type="entry name" value="GLUTAMYL-TRNA GLN AMIDOTRANSFERASE SUBUNIT B MITOCHONDRIAL AND PROKARYOTIC PET112-RELATED"/>
    <property type="match status" value="1"/>
</dbReference>
<dbReference type="Pfam" id="PF02637">
    <property type="entry name" value="GatB_Yqey"/>
    <property type="match status" value="1"/>
</dbReference>
<reference evidence="11" key="2">
    <citation type="submission" date="2012-08" db="EMBL/GenBank/DDBJ databases">
        <title>Genome sequence of Kazachstania naganishii.</title>
        <authorList>
            <person name="Gordon J.L."/>
            <person name="Armisen D."/>
            <person name="Proux-Wera E."/>
            <person name="OhEigeartaigh S.S."/>
            <person name="Byrne K.P."/>
            <person name="Wolfe K.H."/>
        </authorList>
    </citation>
    <scope>NUCLEOTIDE SEQUENCE [LARGE SCALE GENOMIC DNA]</scope>
    <source>
        <strain evidence="11">ATCC MYA-139 / BCRC 22969 / CBS 8797 / CCRC 22969 / KCTC 17520 / NBRC 10181 / NCYC 3082</strain>
    </source>
</reference>
<dbReference type="InterPro" id="IPR006075">
    <property type="entry name" value="Asn/Gln-tRNA_Trfase_suB/E_cat"/>
</dbReference>
<proteinExistence type="inferred from homology"/>
<dbReference type="PROSITE" id="PS01234">
    <property type="entry name" value="GATB"/>
    <property type="match status" value="1"/>
</dbReference>
<evidence type="ECO:0000313" key="11">
    <source>
        <dbReference type="Proteomes" id="UP000006310"/>
    </source>
</evidence>
<dbReference type="InterPro" id="IPR017959">
    <property type="entry name" value="Asn/Gln-tRNA_amidoTrfase_suB/E"/>
</dbReference>
<dbReference type="GO" id="GO:0030956">
    <property type="term" value="C:glutamyl-tRNA(Gln) amidotransferase complex"/>
    <property type="evidence" value="ECO:0007669"/>
    <property type="project" value="UniProtKB-UniRule"/>
</dbReference>
<evidence type="ECO:0000259" key="9">
    <source>
        <dbReference type="SMART" id="SM00845"/>
    </source>
</evidence>
<name>J7S4M6_HUIN7</name>
<keyword evidence="3 8" id="KW-0547">Nucleotide-binding</keyword>
<evidence type="ECO:0000256" key="8">
    <source>
        <dbReference type="HAMAP-Rule" id="MF_03147"/>
    </source>
</evidence>
<comment type="catalytic activity">
    <reaction evidence="7 8">
        <text>L-glutamyl-tRNA(Gln) + L-glutamine + ATP + H2O = L-glutaminyl-tRNA(Gln) + L-glutamate + ADP + phosphate + H(+)</text>
        <dbReference type="Rhea" id="RHEA:17521"/>
        <dbReference type="Rhea" id="RHEA-COMP:9681"/>
        <dbReference type="Rhea" id="RHEA-COMP:9684"/>
        <dbReference type="ChEBI" id="CHEBI:15377"/>
        <dbReference type="ChEBI" id="CHEBI:15378"/>
        <dbReference type="ChEBI" id="CHEBI:29985"/>
        <dbReference type="ChEBI" id="CHEBI:30616"/>
        <dbReference type="ChEBI" id="CHEBI:43474"/>
        <dbReference type="ChEBI" id="CHEBI:58359"/>
        <dbReference type="ChEBI" id="CHEBI:78520"/>
        <dbReference type="ChEBI" id="CHEBI:78521"/>
        <dbReference type="ChEBI" id="CHEBI:456216"/>
    </reaction>
</comment>
<dbReference type="RefSeq" id="XP_022462917.1">
    <property type="nucleotide sequence ID" value="XM_022611516.1"/>
</dbReference>
<dbReference type="Proteomes" id="UP000006310">
    <property type="component" value="Chromosome 2"/>
</dbReference>
<evidence type="ECO:0000256" key="1">
    <source>
        <dbReference type="ARBA" id="ARBA00005306"/>
    </source>
</evidence>
<dbReference type="InterPro" id="IPR023168">
    <property type="entry name" value="GatB_Yqey_C_2"/>
</dbReference>
<comment type="function">
    <text evidence="8">Allows the formation of correctly charged Gln-tRNA(Gln) through the transamidation of misacylated Glu-tRNA(Gln) in the mitochondria. The reaction takes place in the presence of glutamine and ATP through an activated gamma-phospho-Glu-tRNA(Gln).</text>
</comment>
<dbReference type="HAMAP" id="MF_00121">
    <property type="entry name" value="GatB"/>
    <property type="match status" value="1"/>
</dbReference>
<evidence type="ECO:0000313" key="10">
    <source>
        <dbReference type="EMBL" id="CCK68671.1"/>
    </source>
</evidence>
<dbReference type="GeneID" id="34524321"/>
<dbReference type="Gene3D" id="1.10.10.410">
    <property type="match status" value="1"/>
</dbReference>
<keyword evidence="11" id="KW-1185">Reference proteome</keyword>
<keyword evidence="5 8" id="KW-0648">Protein biosynthesis</keyword>
<dbReference type="eggNOG" id="KOG2438">
    <property type="taxonomic scope" value="Eukaryota"/>
</dbReference>
<reference evidence="10 11" key="1">
    <citation type="journal article" date="2011" name="Proc. Natl. Acad. Sci. U.S.A.">
        <title>Evolutionary erosion of yeast sex chromosomes by mating-type switching accidents.</title>
        <authorList>
            <person name="Gordon J.L."/>
            <person name="Armisen D."/>
            <person name="Proux-Wera E."/>
            <person name="Oheigeartaigh S.S."/>
            <person name="Byrne K.P."/>
            <person name="Wolfe K.H."/>
        </authorList>
    </citation>
    <scope>NUCLEOTIDE SEQUENCE [LARGE SCALE GENOMIC DNA]</scope>
    <source>
        <strain evidence="11">ATCC MYA-139 / BCRC 22969 / CBS 8797 / CCRC 22969 / KCTC 17520 / NBRC 10181 / NCYC 3082</strain>
    </source>
</reference>
<keyword evidence="6 8" id="KW-0496">Mitochondrion</keyword>
<dbReference type="GO" id="GO:0050567">
    <property type="term" value="F:glutaminyl-tRNA synthase (glutamine-hydrolyzing) activity"/>
    <property type="evidence" value="ECO:0007669"/>
    <property type="project" value="UniProtKB-UniRule"/>
</dbReference>
<dbReference type="GO" id="GO:0070681">
    <property type="term" value="P:glutaminyl-tRNAGln biosynthesis via transamidation"/>
    <property type="evidence" value="ECO:0007669"/>
    <property type="project" value="UniProtKB-UniRule"/>
</dbReference>
<evidence type="ECO:0000256" key="4">
    <source>
        <dbReference type="ARBA" id="ARBA00022840"/>
    </source>
</evidence>
<dbReference type="SUPFAM" id="SSF55931">
    <property type="entry name" value="Glutamine synthetase/guanido kinase"/>
    <property type="match status" value="1"/>
</dbReference>
<dbReference type="InterPro" id="IPR014746">
    <property type="entry name" value="Gln_synth/guanido_kin_cat_dom"/>
</dbReference>
<dbReference type="EC" id="6.3.5.-" evidence="8"/>
<accession>J7S4M6</accession>
<dbReference type="GO" id="GO:0005524">
    <property type="term" value="F:ATP binding"/>
    <property type="evidence" value="ECO:0007669"/>
    <property type="project" value="UniProtKB-KW"/>
</dbReference>
<dbReference type="InterPro" id="IPR003789">
    <property type="entry name" value="Asn/Gln_tRNA_amidoTrase-B-like"/>
</dbReference>
<feature type="domain" description="Asn/Gln amidotransferase" evidence="9">
    <location>
        <begin position="364"/>
        <end position="535"/>
    </location>
</feature>
<comment type="subunit">
    <text evidence="8">Subunit of the heterotrimeric GatFAB amidotransferase (AdT) complex, composed of A, B and F subunits.</text>
</comment>
<evidence type="ECO:0000256" key="2">
    <source>
        <dbReference type="ARBA" id="ARBA00022598"/>
    </source>
</evidence>
<dbReference type="NCBIfam" id="NF004012">
    <property type="entry name" value="PRK05477.1-2"/>
    <property type="match status" value="1"/>
</dbReference>
<dbReference type="HOGENOM" id="CLU_019240_4_0_1"/>
<organism evidence="10 11">
    <name type="scientific">Huiozyma naganishii (strain ATCC MYA-139 / BCRC 22969 / CBS 8797 / KCTC 17520 / NBRC 10181 / NCYC 3082 / Yp74L-3)</name>
    <name type="common">Yeast</name>
    <name type="synonym">Kazachstania naganishii</name>
    <dbReference type="NCBI Taxonomy" id="1071383"/>
    <lineage>
        <taxon>Eukaryota</taxon>
        <taxon>Fungi</taxon>
        <taxon>Dikarya</taxon>
        <taxon>Ascomycota</taxon>
        <taxon>Saccharomycotina</taxon>
        <taxon>Saccharomycetes</taxon>
        <taxon>Saccharomycetales</taxon>
        <taxon>Saccharomycetaceae</taxon>
        <taxon>Huiozyma</taxon>
    </lineage>
</organism>
<dbReference type="Pfam" id="PF02934">
    <property type="entry name" value="GatB_N"/>
    <property type="match status" value="1"/>
</dbReference>
<dbReference type="InterPro" id="IPR018027">
    <property type="entry name" value="Asn/Gln_amidotransferase"/>
</dbReference>
<dbReference type="InterPro" id="IPR004413">
    <property type="entry name" value="GatB"/>
</dbReference>
<evidence type="ECO:0000256" key="7">
    <source>
        <dbReference type="ARBA" id="ARBA00047913"/>
    </source>
</evidence>
<keyword evidence="4 8" id="KW-0067">ATP-binding</keyword>
<dbReference type="InterPro" id="IPR017958">
    <property type="entry name" value="Gln-tRNA_amidoTrfase_suB_CS"/>
</dbReference>
<dbReference type="PANTHER" id="PTHR11659:SF0">
    <property type="entry name" value="GLUTAMYL-TRNA(GLN) AMIDOTRANSFERASE SUBUNIT B, MITOCHONDRIAL"/>
    <property type="match status" value="1"/>
</dbReference>
<evidence type="ECO:0000256" key="5">
    <source>
        <dbReference type="ARBA" id="ARBA00022917"/>
    </source>
</evidence>
<dbReference type="EMBL" id="HE978315">
    <property type="protein sequence ID" value="CCK68671.1"/>
    <property type="molecule type" value="Genomic_DNA"/>
</dbReference>
<keyword evidence="2 8" id="KW-0436">Ligase</keyword>
<comment type="subcellular location">
    <subcellularLocation>
        <location evidence="8">Mitochondrion</location>
    </subcellularLocation>
</comment>
<dbReference type="KEGG" id="kng:KNAG_0B02290"/>
<dbReference type="GO" id="GO:0005739">
    <property type="term" value="C:mitochondrion"/>
    <property type="evidence" value="ECO:0007669"/>
    <property type="project" value="UniProtKB-SubCell"/>
</dbReference>
<protein>
    <recommendedName>
        <fullName evidence="8">Glutamyl-tRNA(Gln) amidotransferase subunit B, mitochondrial</fullName>
        <shortName evidence="8">Glu-AdT subunit B</shortName>
        <ecNumber evidence="8">6.3.5.-</ecNumber>
    </recommendedName>
</protein>
<dbReference type="OrthoDB" id="1722066at2759"/>
<dbReference type="OMA" id="ARKWWMG"/>
<comment type="similarity">
    <text evidence="1 8">Belongs to the GatB/GatE family. GatB subfamily.</text>
</comment>
<dbReference type="STRING" id="1071383.J7S4M6"/>
<dbReference type="GO" id="GO:0032543">
    <property type="term" value="P:mitochondrial translation"/>
    <property type="evidence" value="ECO:0007669"/>
    <property type="project" value="UniProtKB-UniRule"/>
</dbReference>
<dbReference type="SMART" id="SM00845">
    <property type="entry name" value="GatB_Yqey"/>
    <property type="match status" value="1"/>
</dbReference>
<gene>
    <name evidence="10" type="primary">KNAG0B02290</name>
    <name evidence="8" type="synonym">PET112</name>
    <name evidence="10" type="ordered locus">KNAG_0B02290</name>
</gene>
<dbReference type="AlphaFoldDB" id="J7S4M6"/>